<dbReference type="Proteomes" id="UP000051802">
    <property type="component" value="Unassembled WGS sequence"/>
</dbReference>
<proteinExistence type="predicted"/>
<gene>
    <name evidence="1" type="ORF">ARC20_01445</name>
</gene>
<accession>A0A0R0A5Z8</accession>
<comment type="caution">
    <text evidence="1">The sequence shown here is derived from an EMBL/GenBank/DDBJ whole genome shotgun (WGS) entry which is preliminary data.</text>
</comment>
<evidence type="ECO:0000313" key="2">
    <source>
        <dbReference type="Proteomes" id="UP000051802"/>
    </source>
</evidence>
<name>A0A0R0A5Z8_9GAMM</name>
<evidence type="ECO:0000313" key="1">
    <source>
        <dbReference type="EMBL" id="KRG40463.1"/>
    </source>
</evidence>
<dbReference type="AlphaFoldDB" id="A0A0R0A5Z8"/>
<keyword evidence="2" id="KW-1185">Reference proteome</keyword>
<reference evidence="1 2" key="1">
    <citation type="submission" date="2015-10" db="EMBL/GenBank/DDBJ databases">
        <title>Genome sequencing and analysis of members of genus Stenotrophomonas.</title>
        <authorList>
            <person name="Patil P.P."/>
            <person name="Midha S."/>
            <person name="Patil P.B."/>
        </authorList>
    </citation>
    <scope>NUCLEOTIDE SEQUENCE [LARGE SCALE GENOMIC DNA]</scope>
    <source>
        <strain evidence="1 2">JCM 16536</strain>
    </source>
</reference>
<dbReference type="EMBL" id="LLXU01000098">
    <property type="protein sequence ID" value="KRG40463.1"/>
    <property type="molecule type" value="Genomic_DNA"/>
</dbReference>
<protein>
    <submittedName>
        <fullName evidence="1">Uncharacterized protein</fullName>
    </submittedName>
</protein>
<organism evidence="1 2">
    <name type="scientific">Stenotrophomonas panacihumi</name>
    <dbReference type="NCBI Taxonomy" id="676599"/>
    <lineage>
        <taxon>Bacteria</taxon>
        <taxon>Pseudomonadati</taxon>
        <taxon>Pseudomonadota</taxon>
        <taxon>Gammaproteobacteria</taxon>
        <taxon>Lysobacterales</taxon>
        <taxon>Lysobacteraceae</taxon>
        <taxon>Stenotrophomonas</taxon>
    </lineage>
</organism>
<sequence>MQSSSRTPEPGAIACAFIDVEGELAYWRQCHALGHLGPHAFDAYAALLKLGFDIYLGHPRAREAHLYEVLHDAYQRQVDPPPLSWDETRWLVRRAWQRMSYSS</sequence>